<keyword evidence="3 5" id="KW-0819">tRNA processing</keyword>
<dbReference type="EC" id="5.4.99.25" evidence="5"/>
<evidence type="ECO:0000256" key="2">
    <source>
        <dbReference type="ARBA" id="ARBA00005642"/>
    </source>
</evidence>
<dbReference type="PATRIC" id="fig|1303518.3.peg.2249"/>
<evidence type="ECO:0000259" key="8">
    <source>
        <dbReference type="Pfam" id="PF16198"/>
    </source>
</evidence>
<accession>S0EX32</accession>
<dbReference type="InterPro" id="IPR032819">
    <property type="entry name" value="TruB_C"/>
</dbReference>
<dbReference type="SUPFAM" id="SSF88697">
    <property type="entry name" value="PUA domain-like"/>
    <property type="match status" value="1"/>
</dbReference>
<comment type="catalytic activity">
    <reaction evidence="1 5">
        <text>uridine(55) in tRNA = pseudouridine(55) in tRNA</text>
        <dbReference type="Rhea" id="RHEA:42532"/>
        <dbReference type="Rhea" id="RHEA-COMP:10101"/>
        <dbReference type="Rhea" id="RHEA-COMP:10102"/>
        <dbReference type="ChEBI" id="CHEBI:65314"/>
        <dbReference type="ChEBI" id="CHEBI:65315"/>
        <dbReference type="EC" id="5.4.99.25"/>
    </reaction>
</comment>
<protein>
    <recommendedName>
        <fullName evidence="5">tRNA pseudouridine synthase B</fullName>
        <ecNumber evidence="5">5.4.99.25</ecNumber>
    </recommendedName>
    <alternativeName>
        <fullName evidence="5">tRNA pseudouridine(55) synthase</fullName>
        <shortName evidence="5">Psi55 synthase</shortName>
    </alternativeName>
    <alternativeName>
        <fullName evidence="5">tRNA pseudouridylate synthase</fullName>
    </alternativeName>
    <alternativeName>
        <fullName evidence="5">tRNA-uridine isomerase</fullName>
    </alternativeName>
</protein>
<evidence type="ECO:0000256" key="1">
    <source>
        <dbReference type="ARBA" id="ARBA00000385"/>
    </source>
</evidence>
<feature type="active site" description="Nucleophile" evidence="5">
    <location>
        <position position="67"/>
    </location>
</feature>
<dbReference type="PANTHER" id="PTHR13767">
    <property type="entry name" value="TRNA-PSEUDOURIDINE SYNTHASE"/>
    <property type="match status" value="1"/>
</dbReference>
<feature type="domain" description="tRNA pseudouridine synthase II TruB subfamily 1 C-terminal" evidence="7">
    <location>
        <begin position="271"/>
        <end position="331"/>
    </location>
</feature>
<evidence type="ECO:0000256" key="5">
    <source>
        <dbReference type="HAMAP-Rule" id="MF_01080"/>
    </source>
</evidence>
<dbReference type="SUPFAM" id="SSF55120">
    <property type="entry name" value="Pseudouridine synthase"/>
    <property type="match status" value="1"/>
</dbReference>
<dbReference type="InterPro" id="IPR036974">
    <property type="entry name" value="PUA_sf"/>
</dbReference>
<dbReference type="InterPro" id="IPR015240">
    <property type="entry name" value="tRNA_sdUridine_synth_fam1_C"/>
</dbReference>
<dbReference type="Proteomes" id="UP000014227">
    <property type="component" value="Chromosome I"/>
</dbReference>
<keyword evidence="4 5" id="KW-0413">Isomerase</keyword>
<gene>
    <name evidence="5" type="primary">truB</name>
    <name evidence="9" type="ORF">CCALI_02169</name>
</gene>
<dbReference type="GO" id="GO:0003723">
    <property type="term" value="F:RNA binding"/>
    <property type="evidence" value="ECO:0007669"/>
    <property type="project" value="InterPro"/>
</dbReference>
<proteinExistence type="inferred from homology"/>
<evidence type="ECO:0000313" key="9">
    <source>
        <dbReference type="EMBL" id="CCW35976.1"/>
    </source>
</evidence>
<comment type="function">
    <text evidence="5">Responsible for synthesis of pseudouridine from uracil-55 in the psi GC loop of transfer RNAs.</text>
</comment>
<dbReference type="GO" id="GO:0031119">
    <property type="term" value="P:tRNA pseudouridine synthesis"/>
    <property type="evidence" value="ECO:0007669"/>
    <property type="project" value="UniProtKB-UniRule"/>
</dbReference>
<dbReference type="InParanoid" id="S0EX32"/>
<dbReference type="STRING" id="454171.CP488_01924"/>
<dbReference type="CDD" id="cd02573">
    <property type="entry name" value="PseudoU_synth_EcTruB"/>
    <property type="match status" value="1"/>
</dbReference>
<dbReference type="InterPro" id="IPR015947">
    <property type="entry name" value="PUA-like_sf"/>
</dbReference>
<dbReference type="Pfam" id="PF01509">
    <property type="entry name" value="TruB_N"/>
    <property type="match status" value="1"/>
</dbReference>
<dbReference type="NCBIfam" id="TIGR00431">
    <property type="entry name" value="TruB"/>
    <property type="match status" value="1"/>
</dbReference>
<dbReference type="Pfam" id="PF09157">
    <property type="entry name" value="TruB-C_2"/>
    <property type="match status" value="1"/>
</dbReference>
<dbReference type="GO" id="GO:1990481">
    <property type="term" value="P:mRNA pseudouridine synthesis"/>
    <property type="evidence" value="ECO:0007669"/>
    <property type="project" value="TreeGrafter"/>
</dbReference>
<dbReference type="EMBL" id="HF951689">
    <property type="protein sequence ID" value="CCW35976.1"/>
    <property type="molecule type" value="Genomic_DNA"/>
</dbReference>
<dbReference type="Gene3D" id="2.30.130.10">
    <property type="entry name" value="PUA domain"/>
    <property type="match status" value="1"/>
</dbReference>
<evidence type="ECO:0000313" key="10">
    <source>
        <dbReference type="Proteomes" id="UP000014227"/>
    </source>
</evidence>
<dbReference type="HAMAP" id="MF_01080">
    <property type="entry name" value="TruB_bact"/>
    <property type="match status" value="1"/>
</dbReference>
<feature type="domain" description="tRNA pseudouridylate synthase B C-terminal" evidence="8">
    <location>
        <begin position="204"/>
        <end position="262"/>
    </location>
</feature>
<dbReference type="InterPro" id="IPR002501">
    <property type="entry name" value="PsdUridine_synth_N"/>
</dbReference>
<feature type="domain" description="Pseudouridine synthase II N-terminal" evidence="6">
    <location>
        <begin position="52"/>
        <end position="203"/>
    </location>
</feature>
<evidence type="ECO:0000256" key="3">
    <source>
        <dbReference type="ARBA" id="ARBA00022694"/>
    </source>
</evidence>
<comment type="similarity">
    <text evidence="2 5">Belongs to the pseudouridine synthase TruB family. Type 1 subfamily.</text>
</comment>
<dbReference type="Pfam" id="PF16198">
    <property type="entry name" value="TruB_C_2"/>
    <property type="match status" value="1"/>
</dbReference>
<dbReference type="HOGENOM" id="CLU_032087_0_0_0"/>
<name>S0EX32_CHTCT</name>
<dbReference type="OrthoDB" id="9802309at2"/>
<organism evidence="9 10">
    <name type="scientific">Chthonomonas calidirosea (strain DSM 23976 / ICMP 18418 / T49)</name>
    <dbReference type="NCBI Taxonomy" id="1303518"/>
    <lineage>
        <taxon>Bacteria</taxon>
        <taxon>Bacillati</taxon>
        <taxon>Armatimonadota</taxon>
        <taxon>Chthonomonadia</taxon>
        <taxon>Chthonomonadales</taxon>
        <taxon>Chthonomonadaceae</taxon>
        <taxon>Chthonomonas</taxon>
    </lineage>
</organism>
<evidence type="ECO:0000259" key="6">
    <source>
        <dbReference type="Pfam" id="PF01509"/>
    </source>
</evidence>
<keyword evidence="10" id="KW-1185">Reference proteome</keyword>
<evidence type="ECO:0000259" key="7">
    <source>
        <dbReference type="Pfam" id="PF09157"/>
    </source>
</evidence>
<evidence type="ECO:0000256" key="4">
    <source>
        <dbReference type="ARBA" id="ARBA00023235"/>
    </source>
</evidence>
<dbReference type="AlphaFoldDB" id="S0EX32"/>
<dbReference type="FunCoup" id="S0EX32">
    <property type="interactions" value="359"/>
</dbReference>
<dbReference type="RefSeq" id="WP_016483497.1">
    <property type="nucleotide sequence ID" value="NC_021487.1"/>
</dbReference>
<sequence length="334" mass="36486">MSTTANVSLGNVGKIDRVNEMASATESPTLSGLLVIDKPAHRTSHDVVQWVRRRLGVRRVGHTGTLDPLATGVLVLCVGQATRLAEYLSASRKAYLTEVVFGIETDTLDITGKVLRERDAGHLTAEALKPILKRFCGLIQQVPPMVSAKRHQGRRLYDLAREGQVVERAPQTVQIERLELLDFRAGDHPVAKLEVVCSSGTYIRSLAEDLGAALEVGGTMQSLRRVWVGADEQHAFTLEQAVTLDVLETKIVEGKLQEVLLPPIVAMAGRPHVVLSELQVQRIRHGQAVPLSALEPMQLASPNEFVALLDADGNFIGVGRIEESRLQPVKVLHL</sequence>
<dbReference type="KEGG" id="ccz:CCALI_02169"/>
<dbReference type="eggNOG" id="COG0130">
    <property type="taxonomic scope" value="Bacteria"/>
</dbReference>
<reference evidence="10" key="1">
    <citation type="submission" date="2013-03" db="EMBL/GenBank/DDBJ databases">
        <title>Genome sequence of Chthonomonas calidirosea, the first sequenced genome from the Armatimonadetes phylum (formally candidate division OP10).</title>
        <authorList>
            <person name="Lee K.C.Y."/>
            <person name="Morgan X.C."/>
            <person name="Dunfield P.F."/>
            <person name="Tamas I."/>
            <person name="Houghton K.M."/>
            <person name="Vyssotski M."/>
            <person name="Ryan J.L.J."/>
            <person name="Lagutin K."/>
            <person name="McDonald I.R."/>
            <person name="Stott M.B."/>
        </authorList>
    </citation>
    <scope>NUCLEOTIDE SEQUENCE [LARGE SCALE GENOMIC DNA]</scope>
    <source>
        <strain evidence="10">DSM 23976 / ICMP 18418 / T49</strain>
    </source>
</reference>
<dbReference type="GO" id="GO:0160148">
    <property type="term" value="F:tRNA pseudouridine(55) synthase activity"/>
    <property type="evidence" value="ECO:0007669"/>
    <property type="project" value="UniProtKB-EC"/>
</dbReference>
<dbReference type="InterPro" id="IPR014780">
    <property type="entry name" value="tRNA_psdUridine_synth_TruB"/>
</dbReference>
<dbReference type="Gene3D" id="3.30.2350.10">
    <property type="entry name" value="Pseudouridine synthase"/>
    <property type="match status" value="1"/>
</dbReference>
<dbReference type="InterPro" id="IPR020103">
    <property type="entry name" value="PsdUridine_synth_cat_dom_sf"/>
</dbReference>
<dbReference type="PANTHER" id="PTHR13767:SF2">
    <property type="entry name" value="PSEUDOURIDYLATE SYNTHASE TRUB1"/>
    <property type="match status" value="1"/>
</dbReference>